<protein>
    <submittedName>
        <fullName evidence="1">Uncharacterized protein</fullName>
    </submittedName>
</protein>
<dbReference type="HOGENOM" id="CLU_2618315_0_0_10"/>
<gene>
    <name evidence="1" type="ORF">JoomaDRAFT_2073</name>
</gene>
<keyword evidence="2" id="KW-1185">Reference proteome</keyword>
<reference evidence="1 2" key="1">
    <citation type="submission" date="2012-02" db="EMBL/GenBank/DDBJ databases">
        <title>Improved High-Quality Draft genome of Joostella marina DSM 19592.</title>
        <authorList>
            <consortium name="US DOE Joint Genome Institute (JGI-PGF)"/>
            <person name="Lucas S."/>
            <person name="Copeland A."/>
            <person name="Lapidus A."/>
            <person name="Bruce D."/>
            <person name="Goodwin L."/>
            <person name="Pitluck S."/>
            <person name="Peters L."/>
            <person name="Chertkov O."/>
            <person name="Ovchinnikova G."/>
            <person name="Kyrpides N."/>
            <person name="Mavromatis K."/>
            <person name="Detter J.C."/>
            <person name="Han C."/>
            <person name="Land M."/>
            <person name="Hauser L."/>
            <person name="Markowitz V."/>
            <person name="Cheng J.-F."/>
            <person name="Hugenholtz P."/>
            <person name="Woyke T."/>
            <person name="Wu D."/>
            <person name="Tindall B."/>
            <person name="Brambilla E."/>
            <person name="Klenk H.-P."/>
            <person name="Eisen J.A."/>
        </authorList>
    </citation>
    <scope>NUCLEOTIDE SEQUENCE [LARGE SCALE GENOMIC DNA]</scope>
    <source>
        <strain evidence="1 2">DSM 19592</strain>
    </source>
</reference>
<dbReference type="OrthoDB" id="1452949at2"/>
<sequence length="75" mass="9062">MSKRKKIEDFVNKLEFFYRNFGNKWNLKDFIDIRNKNDEIILSECLKDLEKKGIVKILSDNHDFEIIDLPSNKKE</sequence>
<name>I3C624_9FLAO</name>
<dbReference type="EMBL" id="JH651379">
    <property type="protein sequence ID" value="EIJ39067.1"/>
    <property type="molecule type" value="Genomic_DNA"/>
</dbReference>
<dbReference type="AlphaFoldDB" id="I3C624"/>
<organism evidence="1 2">
    <name type="scientific">Galbibacter orientalis DSM 19592</name>
    <dbReference type="NCBI Taxonomy" id="926559"/>
    <lineage>
        <taxon>Bacteria</taxon>
        <taxon>Pseudomonadati</taxon>
        <taxon>Bacteroidota</taxon>
        <taxon>Flavobacteriia</taxon>
        <taxon>Flavobacteriales</taxon>
        <taxon>Flavobacteriaceae</taxon>
        <taxon>Galbibacter</taxon>
    </lineage>
</organism>
<proteinExistence type="predicted"/>
<dbReference type="eggNOG" id="ENOG502ZTNI">
    <property type="taxonomic scope" value="Bacteria"/>
</dbReference>
<evidence type="ECO:0000313" key="1">
    <source>
        <dbReference type="EMBL" id="EIJ39067.1"/>
    </source>
</evidence>
<dbReference type="Proteomes" id="UP000004690">
    <property type="component" value="Unassembled WGS sequence"/>
</dbReference>
<accession>I3C624</accession>
<evidence type="ECO:0000313" key="2">
    <source>
        <dbReference type="Proteomes" id="UP000004690"/>
    </source>
</evidence>
<dbReference type="RefSeq" id="WP_008612431.1">
    <property type="nucleotide sequence ID" value="NZ_JH651379.1"/>
</dbReference>
<dbReference type="STRING" id="926559.JoomaDRAFT_2073"/>